<organism evidence="2">
    <name type="scientific">Anguilla anguilla</name>
    <name type="common">European freshwater eel</name>
    <name type="synonym">Muraena anguilla</name>
    <dbReference type="NCBI Taxonomy" id="7936"/>
    <lineage>
        <taxon>Eukaryota</taxon>
        <taxon>Metazoa</taxon>
        <taxon>Chordata</taxon>
        <taxon>Craniata</taxon>
        <taxon>Vertebrata</taxon>
        <taxon>Euteleostomi</taxon>
        <taxon>Actinopterygii</taxon>
        <taxon>Neopterygii</taxon>
        <taxon>Teleostei</taxon>
        <taxon>Anguilliformes</taxon>
        <taxon>Anguillidae</taxon>
        <taxon>Anguilla</taxon>
    </lineage>
</organism>
<name>A0A0E9PIU3_ANGAN</name>
<dbReference type="EMBL" id="GBXM01104143">
    <property type="protein sequence ID" value="JAH04434.1"/>
    <property type="molecule type" value="Transcribed_RNA"/>
</dbReference>
<feature type="compositionally biased region" description="Polar residues" evidence="1">
    <location>
        <begin position="34"/>
        <end position="44"/>
    </location>
</feature>
<sequence length="54" mass="6079">MWKKAETDPESVYGEQNLPIHPVQIPKCFAQPQNKCNSIGQSRGSRGRVKPDVQ</sequence>
<reference evidence="2" key="1">
    <citation type="submission" date="2014-11" db="EMBL/GenBank/DDBJ databases">
        <authorList>
            <person name="Amaro Gonzalez C."/>
        </authorList>
    </citation>
    <scope>NUCLEOTIDE SEQUENCE</scope>
</reference>
<feature type="region of interest" description="Disordered" evidence="1">
    <location>
        <begin position="34"/>
        <end position="54"/>
    </location>
</feature>
<accession>A0A0E9PIU3</accession>
<proteinExistence type="predicted"/>
<evidence type="ECO:0000313" key="2">
    <source>
        <dbReference type="EMBL" id="JAH04434.1"/>
    </source>
</evidence>
<dbReference type="AlphaFoldDB" id="A0A0E9PIU3"/>
<protein>
    <submittedName>
        <fullName evidence="2">Uncharacterized protein</fullName>
    </submittedName>
</protein>
<evidence type="ECO:0000256" key="1">
    <source>
        <dbReference type="SAM" id="MobiDB-lite"/>
    </source>
</evidence>
<reference evidence="2" key="2">
    <citation type="journal article" date="2015" name="Fish Shellfish Immunol.">
        <title>Early steps in the European eel (Anguilla anguilla)-Vibrio vulnificus interaction in the gills: Role of the RtxA13 toxin.</title>
        <authorList>
            <person name="Callol A."/>
            <person name="Pajuelo D."/>
            <person name="Ebbesson L."/>
            <person name="Teles M."/>
            <person name="MacKenzie S."/>
            <person name="Amaro C."/>
        </authorList>
    </citation>
    <scope>NUCLEOTIDE SEQUENCE</scope>
</reference>